<sequence length="56" mass="6606">MKSVGVFDRIQKEALKLYECTIKIRTKKMDHADSRLGKSNEVIFDSFRRSFETGFF</sequence>
<comment type="caution">
    <text evidence="1">The sequence shown here is derived from an EMBL/GenBank/DDBJ whole genome shotgun (WGS) entry which is preliminary data.</text>
</comment>
<accession>M6VJC0</accession>
<evidence type="ECO:0000313" key="1">
    <source>
        <dbReference type="EMBL" id="EMO56920.1"/>
    </source>
</evidence>
<organism evidence="1 2">
    <name type="scientific">Leptospira santarosai str. CBC1416</name>
    <dbReference type="NCBI Taxonomy" id="1193059"/>
    <lineage>
        <taxon>Bacteria</taxon>
        <taxon>Pseudomonadati</taxon>
        <taxon>Spirochaetota</taxon>
        <taxon>Spirochaetia</taxon>
        <taxon>Leptospirales</taxon>
        <taxon>Leptospiraceae</taxon>
        <taxon>Leptospira</taxon>
    </lineage>
</organism>
<gene>
    <name evidence="1" type="ORF">LEP1GSC161_1069</name>
</gene>
<proteinExistence type="predicted"/>
<dbReference type="Proteomes" id="UP000012149">
    <property type="component" value="Unassembled WGS sequence"/>
</dbReference>
<name>M6VJC0_9LEPT</name>
<dbReference type="AlphaFoldDB" id="M6VJC0"/>
<evidence type="ECO:0000313" key="2">
    <source>
        <dbReference type="Proteomes" id="UP000012149"/>
    </source>
</evidence>
<protein>
    <submittedName>
        <fullName evidence="1">Uncharacterized protein</fullName>
    </submittedName>
</protein>
<dbReference type="EMBL" id="AKWE02000145">
    <property type="protein sequence ID" value="EMO56920.1"/>
    <property type="molecule type" value="Genomic_DNA"/>
</dbReference>
<reference evidence="1 2" key="1">
    <citation type="submission" date="2013-01" db="EMBL/GenBank/DDBJ databases">
        <authorList>
            <person name="Harkins D.M."/>
            <person name="Durkin A.S."/>
            <person name="Brinkac L.M."/>
            <person name="Haft D.H."/>
            <person name="Selengut J.D."/>
            <person name="Sanka R."/>
            <person name="DePew J."/>
            <person name="Purushe J."/>
            <person name="Matthias M.A."/>
            <person name="Vinetz J.M."/>
            <person name="Sutton G.G."/>
            <person name="Nierman W.C."/>
            <person name="Fouts D.E."/>
        </authorList>
    </citation>
    <scope>NUCLEOTIDE SEQUENCE [LARGE SCALE GENOMIC DNA]</scope>
    <source>
        <strain evidence="1 2">CBC1416</strain>
    </source>
</reference>